<gene>
    <name evidence="9" type="ORF">BN1708_005214</name>
</gene>
<name>A0A0G4M9E1_VERLO</name>
<dbReference type="PANTHER" id="PTHR13260:SF0">
    <property type="entry name" value="ANAPHASE-PROMOTING COMPLEX SUBUNIT 4"/>
    <property type="match status" value="1"/>
</dbReference>
<dbReference type="SUPFAM" id="SSF50978">
    <property type="entry name" value="WD40 repeat-like"/>
    <property type="match status" value="1"/>
</dbReference>
<feature type="domain" description="Zn(2)-C6 fungal-type" evidence="8">
    <location>
        <begin position="11"/>
        <end position="41"/>
    </location>
</feature>
<evidence type="ECO:0000313" key="10">
    <source>
        <dbReference type="Proteomes" id="UP000044602"/>
    </source>
</evidence>
<dbReference type="SUPFAM" id="SSF57701">
    <property type="entry name" value="Zn2/Cys6 DNA-binding domain"/>
    <property type="match status" value="1"/>
</dbReference>
<dbReference type="Gene3D" id="2.130.10.10">
    <property type="entry name" value="YVTN repeat-like/Quinoprotein amine dehydrogenase"/>
    <property type="match status" value="1"/>
</dbReference>
<evidence type="ECO:0000256" key="4">
    <source>
        <dbReference type="ARBA" id="ARBA00022786"/>
    </source>
</evidence>
<evidence type="ECO:0000256" key="6">
    <source>
        <dbReference type="ARBA" id="ARBA00023306"/>
    </source>
</evidence>
<dbReference type="Pfam" id="PF11951">
    <property type="entry name" value="Fungal_trans_2"/>
    <property type="match status" value="1"/>
</dbReference>
<dbReference type="Pfam" id="PF12896">
    <property type="entry name" value="ANAPC4"/>
    <property type="match status" value="1"/>
</dbReference>
<keyword evidence="10" id="KW-1185">Reference proteome</keyword>
<keyword evidence="2" id="KW-0132">Cell division</keyword>
<sequence>MSRRVRVVPGSCWPCKKRRVRCDLTKPACRRCIVDGGSCDYNAQLIRWSTRPSVNLSQPLAEMAASAARRSPCLKIEPPLANDEQRALGYFQGRVWPLLTTVPNPCAPPTPVAMQHRVVLLSMCVFAASHRYLQDGRGAELITPTRSECLQVLRTQVGGCCKDNNDMLPTLLFAVLLLYLHDGLVEGSATSATMKHHVGVLAILDQLGGLTKVVGKGQESMDMLLSEFASADLTTALLQQRTPGFAPHVWDVIDEGSVWWGRDAKGRCSLAAVFHDMATLATYHEAPLALKWKPDGQFLAVGWSDGHVRLMGLENNKAAHHIRVTEDQSAGITHIGWACNSVSKTDSVLKEADTASWRHALAEELQTAGNPPELDLPRELTFLDVESSLPKLSPLPSASAGEGEDAMVFTLRTGIDFLFRPFNTAESDEVFVMVVGTSDGRLHLSIYDSFVIGDFRYTLPSSMYKPGVLQLIHHAAHPSASTHCLILKHPADDDRAVYLVPMDLPFVPYSPINLALLASKLTTLQKLLRYVKQSQLHATVEYNNTRELPSKFLRSIQEDLQGAERGPTDIVQALFHTVVTGHTHEVVKEWLVDQLAERGHKRWDKAAISGLEALRALVHENLLPALERCAVILSRLRGLAQFHDARDDIGFSAAQVARAMDVVACLRLAAHRVLLHVMEELDLFTAFSGWLRFQIDRLASSSSATEELNEKEAGLENGKVLAYIQRYLLRSPMALFFEPVAEDEREADWKFVQNEPALLDAVDAQIARQEDGQPYMKALPQLAFLVAYLEDRADGIFKDIAEAQKRSVRFGQPTRIVMGSKMSRIDCVMGPIVNGNDLEDHASTFVAAIQEGKEDELYIFRTTVRIINGISTTTSKTCAALRLGDHKITDIKFLGHETLVLLLRTTDKKLLIMQLPIQTPETKYAPYTEESLPEPEPLSAAHGFTSFTLPEGSGGGGGSPPWVPVRMEVQPRSDVRDDMPPRVCLLGRDRTTWRVFALEKDAAVPQQQEQEQENEQQQQQEQQELNEKEAGLENGKVLAYIQRYLLRSPMALFFDPVADDEREADWKFVQNEPALLDAVDAQIAWQEDGQPYMKALPQLAFLVAYLEDRANGIFNDIAAAQKRSVRFGQPTRIVMGSKMSRIDCVMEPIVHGDDLEDHASTFVAAIQEGKEDELYIFRITVRIINGISTTTSKTCAALRLSDHKITDMKFLDHETLVLLLKTTDKKPLIMQLPIQTPGTKYAPYTENSLPAPEPLSAAHGSASFTLPESSGGGSWVPVRMEVQPRSDVRDDMPPRVCLLGRDRTTWRVFALETGAAVPQRQEQEDEQQQQQQQQQVHTPGRDNA</sequence>
<evidence type="ECO:0000256" key="2">
    <source>
        <dbReference type="ARBA" id="ARBA00022618"/>
    </source>
</evidence>
<dbReference type="Proteomes" id="UP000044602">
    <property type="component" value="Unassembled WGS sequence"/>
</dbReference>
<feature type="region of interest" description="Disordered" evidence="7">
    <location>
        <begin position="1004"/>
        <end position="1029"/>
    </location>
</feature>
<dbReference type="Pfam" id="PF12894">
    <property type="entry name" value="ANAPC4_WD40"/>
    <property type="match status" value="1"/>
</dbReference>
<organism evidence="9 10">
    <name type="scientific">Verticillium longisporum</name>
    <name type="common">Verticillium dahliae var. longisporum</name>
    <dbReference type="NCBI Taxonomy" id="100787"/>
    <lineage>
        <taxon>Eukaryota</taxon>
        <taxon>Fungi</taxon>
        <taxon>Dikarya</taxon>
        <taxon>Ascomycota</taxon>
        <taxon>Pezizomycotina</taxon>
        <taxon>Sordariomycetes</taxon>
        <taxon>Hypocreomycetidae</taxon>
        <taxon>Glomerellales</taxon>
        <taxon>Plectosphaerellaceae</taxon>
        <taxon>Verticillium</taxon>
    </lineage>
</organism>
<dbReference type="PROSITE" id="PS50048">
    <property type="entry name" value="ZN2_CY6_FUNGAL_2"/>
    <property type="match status" value="1"/>
</dbReference>
<dbReference type="GO" id="GO:0070979">
    <property type="term" value="P:protein K11-linked ubiquitination"/>
    <property type="evidence" value="ECO:0007669"/>
    <property type="project" value="TreeGrafter"/>
</dbReference>
<dbReference type="GO" id="GO:0005680">
    <property type="term" value="C:anaphase-promoting complex"/>
    <property type="evidence" value="ECO:0007669"/>
    <property type="project" value="InterPro"/>
</dbReference>
<dbReference type="SMART" id="SM00066">
    <property type="entry name" value="GAL4"/>
    <property type="match status" value="1"/>
</dbReference>
<evidence type="ECO:0000256" key="7">
    <source>
        <dbReference type="SAM" id="MobiDB-lite"/>
    </source>
</evidence>
<dbReference type="GO" id="GO:0034399">
    <property type="term" value="C:nuclear periphery"/>
    <property type="evidence" value="ECO:0007669"/>
    <property type="project" value="TreeGrafter"/>
</dbReference>
<dbReference type="InterPro" id="IPR015943">
    <property type="entry name" value="WD40/YVTN_repeat-like_dom_sf"/>
</dbReference>
<dbReference type="InterPro" id="IPR021858">
    <property type="entry name" value="Fun_TF"/>
</dbReference>
<dbReference type="InterPro" id="IPR024977">
    <property type="entry name" value="Apc4-like_WD40_dom"/>
</dbReference>
<proteinExistence type="predicted"/>
<evidence type="ECO:0000256" key="5">
    <source>
        <dbReference type="ARBA" id="ARBA00023242"/>
    </source>
</evidence>
<keyword evidence="5" id="KW-0539">Nucleus</keyword>
<feature type="region of interest" description="Disordered" evidence="7">
    <location>
        <begin position="1243"/>
        <end position="1277"/>
    </location>
</feature>
<feature type="region of interest" description="Disordered" evidence="7">
    <location>
        <begin position="1316"/>
        <end position="1344"/>
    </location>
</feature>
<dbReference type="PANTHER" id="PTHR13260">
    <property type="entry name" value="ANAPHASE PROMOTING COMPLEX SUBUNIT 4 APC4"/>
    <property type="match status" value="1"/>
</dbReference>
<dbReference type="PROSITE" id="PS00463">
    <property type="entry name" value="ZN2_CY6_FUNGAL_1"/>
    <property type="match status" value="1"/>
</dbReference>
<dbReference type="Gene3D" id="4.10.240.10">
    <property type="entry name" value="Zn(2)-C6 fungal-type DNA-binding domain"/>
    <property type="match status" value="1"/>
</dbReference>
<evidence type="ECO:0000259" key="8">
    <source>
        <dbReference type="PROSITE" id="PS50048"/>
    </source>
</evidence>
<dbReference type="InterPro" id="IPR024789">
    <property type="entry name" value="APC4"/>
</dbReference>
<protein>
    <recommendedName>
        <fullName evidence="1">Anaphase-promoting complex subunit 4</fullName>
    </recommendedName>
</protein>
<keyword evidence="4" id="KW-0833">Ubl conjugation pathway</keyword>
<dbReference type="InterPro" id="IPR036864">
    <property type="entry name" value="Zn2-C6_fun-type_DNA-bd_sf"/>
</dbReference>
<keyword evidence="3" id="KW-0498">Mitosis</keyword>
<dbReference type="STRING" id="100787.A0A0G4M9E1"/>
<evidence type="ECO:0000256" key="1">
    <source>
        <dbReference type="ARBA" id="ARBA00016067"/>
    </source>
</evidence>
<dbReference type="CDD" id="cd00067">
    <property type="entry name" value="GAL4"/>
    <property type="match status" value="1"/>
</dbReference>
<dbReference type="EMBL" id="CVQH01021418">
    <property type="protein sequence ID" value="CRK30575.1"/>
    <property type="molecule type" value="Genomic_DNA"/>
</dbReference>
<dbReference type="GO" id="GO:0000981">
    <property type="term" value="F:DNA-binding transcription factor activity, RNA polymerase II-specific"/>
    <property type="evidence" value="ECO:0007669"/>
    <property type="project" value="InterPro"/>
</dbReference>
<dbReference type="InterPro" id="IPR036322">
    <property type="entry name" value="WD40_repeat_dom_sf"/>
</dbReference>
<dbReference type="InterPro" id="IPR001138">
    <property type="entry name" value="Zn2Cys6_DnaBD"/>
</dbReference>
<dbReference type="Pfam" id="PF00172">
    <property type="entry name" value="Zn_clus"/>
    <property type="match status" value="1"/>
</dbReference>
<keyword evidence="6" id="KW-0131">Cell cycle</keyword>
<evidence type="ECO:0000313" key="9">
    <source>
        <dbReference type="EMBL" id="CRK30575.1"/>
    </source>
</evidence>
<reference evidence="9 10" key="1">
    <citation type="submission" date="2015-05" db="EMBL/GenBank/DDBJ databases">
        <authorList>
            <person name="Wang D.B."/>
            <person name="Wang M."/>
        </authorList>
    </citation>
    <scope>NUCLEOTIDE SEQUENCE [LARGE SCALE GENOMIC DNA]</scope>
    <source>
        <strain evidence="9">VL1</strain>
    </source>
</reference>
<dbReference type="InterPro" id="IPR024790">
    <property type="entry name" value="APC4_long_dom"/>
</dbReference>
<dbReference type="GO" id="GO:0008270">
    <property type="term" value="F:zinc ion binding"/>
    <property type="evidence" value="ECO:0007669"/>
    <property type="project" value="InterPro"/>
</dbReference>
<accession>A0A0G4M9E1</accession>
<dbReference type="GO" id="GO:0051301">
    <property type="term" value="P:cell division"/>
    <property type="evidence" value="ECO:0007669"/>
    <property type="project" value="UniProtKB-KW"/>
</dbReference>
<feature type="region of interest" description="Disordered" evidence="7">
    <location>
        <begin position="941"/>
        <end position="961"/>
    </location>
</feature>
<evidence type="ECO:0000256" key="3">
    <source>
        <dbReference type="ARBA" id="ARBA00022776"/>
    </source>
</evidence>
<dbReference type="GO" id="GO:0031145">
    <property type="term" value="P:anaphase-promoting complex-dependent catabolic process"/>
    <property type="evidence" value="ECO:0007669"/>
    <property type="project" value="InterPro"/>
</dbReference>